<feature type="domain" description="N-acetyltransferase" evidence="1">
    <location>
        <begin position="5"/>
        <end position="150"/>
    </location>
</feature>
<dbReference type="CDD" id="cd04301">
    <property type="entry name" value="NAT_SF"/>
    <property type="match status" value="1"/>
</dbReference>
<dbReference type="InterPro" id="IPR039143">
    <property type="entry name" value="GNPNAT1-like"/>
</dbReference>
<dbReference type="PANTHER" id="PTHR13355">
    <property type="entry name" value="GLUCOSAMINE 6-PHOSPHATE N-ACETYLTRANSFERASE"/>
    <property type="match status" value="1"/>
</dbReference>
<dbReference type="PANTHER" id="PTHR13355:SF11">
    <property type="entry name" value="GLUCOSAMINE 6-PHOSPHATE N-ACETYLTRANSFERASE"/>
    <property type="match status" value="1"/>
</dbReference>
<dbReference type="Pfam" id="PF00583">
    <property type="entry name" value="Acetyltransf_1"/>
    <property type="match status" value="1"/>
</dbReference>
<dbReference type="InterPro" id="IPR016181">
    <property type="entry name" value="Acyl_CoA_acyltransferase"/>
</dbReference>
<protein>
    <recommendedName>
        <fullName evidence="1">N-acetyltransferase domain-containing protein</fullName>
    </recommendedName>
</protein>
<dbReference type="SUPFAM" id="SSF55729">
    <property type="entry name" value="Acyl-CoA N-acyltransferases (Nat)"/>
    <property type="match status" value="1"/>
</dbReference>
<accession>A0A6C0AWJ8</accession>
<proteinExistence type="predicted"/>
<dbReference type="EMBL" id="MN738782">
    <property type="protein sequence ID" value="QHS84339.1"/>
    <property type="molecule type" value="Genomic_DNA"/>
</dbReference>
<reference evidence="2" key="1">
    <citation type="journal article" date="2020" name="Nature">
        <title>Giant virus diversity and host interactions through global metagenomics.</title>
        <authorList>
            <person name="Schulz F."/>
            <person name="Roux S."/>
            <person name="Paez-Espino D."/>
            <person name="Jungbluth S."/>
            <person name="Walsh D.A."/>
            <person name="Denef V.J."/>
            <person name="McMahon K.D."/>
            <person name="Konstantinidis K.T."/>
            <person name="Eloe-Fadrosh E.A."/>
            <person name="Kyrpides N.C."/>
            <person name="Woyke T."/>
        </authorList>
    </citation>
    <scope>NUCLEOTIDE SEQUENCE</scope>
    <source>
        <strain evidence="2">GVMAG-S-ERX555965-48</strain>
    </source>
</reference>
<name>A0A6C0AWJ8_9ZZZZ</name>
<dbReference type="Gene3D" id="3.40.630.30">
    <property type="match status" value="1"/>
</dbReference>
<dbReference type="GO" id="GO:0004343">
    <property type="term" value="F:glucosamine 6-phosphate N-acetyltransferase activity"/>
    <property type="evidence" value="ECO:0007669"/>
    <property type="project" value="TreeGrafter"/>
</dbReference>
<evidence type="ECO:0000313" key="2">
    <source>
        <dbReference type="EMBL" id="QHS84339.1"/>
    </source>
</evidence>
<dbReference type="InterPro" id="IPR000182">
    <property type="entry name" value="GNAT_dom"/>
</dbReference>
<evidence type="ECO:0000259" key="1">
    <source>
        <dbReference type="PROSITE" id="PS51186"/>
    </source>
</evidence>
<dbReference type="AlphaFoldDB" id="A0A6C0AWJ8"/>
<dbReference type="PROSITE" id="PS51186">
    <property type="entry name" value="GNAT"/>
    <property type="match status" value="1"/>
</dbReference>
<organism evidence="2">
    <name type="scientific">viral metagenome</name>
    <dbReference type="NCBI Taxonomy" id="1070528"/>
    <lineage>
        <taxon>unclassified sequences</taxon>
        <taxon>metagenomes</taxon>
        <taxon>organismal metagenomes</taxon>
    </lineage>
</organism>
<sequence>MIKQIEIKDKKFIFRKLKLDDITEDYFKLLKQLTYVDEIDDEKNKNFFKRLNSDHQIIVITHENNIIGSGTLFVEHKLIRDYGKVGHIEDIVIDKKHNGCGLGKHMIETLKELASKRNCYKCILDCDEVLERFYNKCEFNKMGLFMAKYI</sequence>